<sequence>MTPTHTNQVAHQTVFFDVLFSTFRGCLTMLPTKFSKMLTYGCFEDVTYLDTTVAASVKQRQTIQTSVLNGYKNASNFGTSVAFSHMKVTIFE</sequence>
<proteinExistence type="predicted"/>
<dbReference type="Proteomes" id="UP000827092">
    <property type="component" value="Unassembled WGS sequence"/>
</dbReference>
<keyword evidence="2" id="KW-1185">Reference proteome</keyword>
<evidence type="ECO:0000313" key="1">
    <source>
        <dbReference type="EMBL" id="KAG8172104.1"/>
    </source>
</evidence>
<comment type="caution">
    <text evidence="1">The sequence shown here is derived from an EMBL/GenBank/DDBJ whole genome shotgun (WGS) entry which is preliminary data.</text>
</comment>
<reference evidence="1 2" key="1">
    <citation type="journal article" date="2022" name="Nat. Ecol. Evol.">
        <title>A masculinizing supergene underlies an exaggerated male reproductive morph in a spider.</title>
        <authorList>
            <person name="Hendrickx F."/>
            <person name="De Corte Z."/>
            <person name="Sonet G."/>
            <person name="Van Belleghem S.M."/>
            <person name="Kostlbacher S."/>
            <person name="Vangestel C."/>
        </authorList>
    </citation>
    <scope>NUCLEOTIDE SEQUENCE [LARGE SCALE GENOMIC DNA]</scope>
    <source>
        <strain evidence="1">W744_W776</strain>
    </source>
</reference>
<organism evidence="1 2">
    <name type="scientific">Oedothorax gibbosus</name>
    <dbReference type="NCBI Taxonomy" id="931172"/>
    <lineage>
        <taxon>Eukaryota</taxon>
        <taxon>Metazoa</taxon>
        <taxon>Ecdysozoa</taxon>
        <taxon>Arthropoda</taxon>
        <taxon>Chelicerata</taxon>
        <taxon>Arachnida</taxon>
        <taxon>Araneae</taxon>
        <taxon>Araneomorphae</taxon>
        <taxon>Entelegynae</taxon>
        <taxon>Araneoidea</taxon>
        <taxon>Linyphiidae</taxon>
        <taxon>Erigoninae</taxon>
        <taxon>Oedothorax</taxon>
    </lineage>
</organism>
<protein>
    <submittedName>
        <fullName evidence="1">Uncharacterized protein</fullName>
    </submittedName>
</protein>
<evidence type="ECO:0000313" key="2">
    <source>
        <dbReference type="Proteomes" id="UP000827092"/>
    </source>
</evidence>
<gene>
    <name evidence="1" type="ORF">JTE90_024931</name>
</gene>
<dbReference type="EMBL" id="JAFNEN010003107">
    <property type="protein sequence ID" value="KAG8172104.1"/>
    <property type="molecule type" value="Genomic_DNA"/>
</dbReference>
<accession>A0AAV6TJX0</accession>
<name>A0AAV6TJX0_9ARAC</name>
<dbReference type="AlphaFoldDB" id="A0AAV6TJX0"/>